<dbReference type="PANTHER" id="PTHR34954:SF3">
    <property type="entry name" value="EXPRESSED PROTEIN"/>
    <property type="match status" value="1"/>
</dbReference>
<evidence type="ECO:0000313" key="1">
    <source>
        <dbReference type="EMBL" id="KFK38430.1"/>
    </source>
</evidence>
<proteinExistence type="predicted"/>
<sequence>MVFMALSSPSRATPLYIESCCSITQYSNFRDCPFAMVEINNGQRSVLFNELLLIHEHLFKETTRLVYGLSLGYVKRLLCCAERLGDMNGLRKKLMFVHPGVISYKANRELWRPHEKEDNTLKEDTPAYLPYDLRLKEPHAAISRIVGSSFAAWITGQGMLVSGKKQSPISADVFGSTCFTFQKGRFSKLYGDLTRVDACVDISSASALAKRIFNAIRSSCSNNSGCRSGRFESRFAVSEHHFDQKW</sequence>
<dbReference type="OrthoDB" id="10508375at2759"/>
<evidence type="ECO:0000313" key="2">
    <source>
        <dbReference type="Proteomes" id="UP000029120"/>
    </source>
</evidence>
<dbReference type="GO" id="GO:0034196">
    <property type="term" value="P:acylglycerol transport"/>
    <property type="evidence" value="ECO:0007669"/>
    <property type="project" value="InterPro"/>
</dbReference>
<dbReference type="Gramene" id="KFK38430">
    <property type="protein sequence ID" value="KFK38430"/>
    <property type="gene ID" value="AALP_AA3G112100"/>
</dbReference>
<reference evidence="2" key="1">
    <citation type="journal article" date="2015" name="Nat. Plants">
        <title>Genome expansion of Arabis alpina linked with retrotransposition and reduced symmetric DNA methylation.</title>
        <authorList>
            <person name="Willing E.M."/>
            <person name="Rawat V."/>
            <person name="Mandakova T."/>
            <person name="Maumus F."/>
            <person name="James G.V."/>
            <person name="Nordstroem K.J."/>
            <person name="Becker C."/>
            <person name="Warthmann N."/>
            <person name="Chica C."/>
            <person name="Szarzynska B."/>
            <person name="Zytnicki M."/>
            <person name="Albani M.C."/>
            <person name="Kiefer C."/>
            <person name="Bergonzi S."/>
            <person name="Castaings L."/>
            <person name="Mateos J.L."/>
            <person name="Berns M.C."/>
            <person name="Bujdoso N."/>
            <person name="Piofczyk T."/>
            <person name="de Lorenzo L."/>
            <person name="Barrero-Sicilia C."/>
            <person name="Mateos I."/>
            <person name="Piednoel M."/>
            <person name="Hagmann J."/>
            <person name="Chen-Min-Tao R."/>
            <person name="Iglesias-Fernandez R."/>
            <person name="Schuster S.C."/>
            <person name="Alonso-Blanco C."/>
            <person name="Roudier F."/>
            <person name="Carbonero P."/>
            <person name="Paz-Ares J."/>
            <person name="Davis S.J."/>
            <person name="Pecinka A."/>
            <person name="Quesneville H."/>
            <person name="Colot V."/>
            <person name="Lysak M.A."/>
            <person name="Weigel D."/>
            <person name="Coupland G."/>
            <person name="Schneeberger K."/>
        </authorList>
    </citation>
    <scope>NUCLEOTIDE SEQUENCE [LARGE SCALE GENOMIC DNA]</scope>
    <source>
        <strain evidence="2">cv. Pajares</strain>
    </source>
</reference>
<dbReference type="eggNOG" id="ENOG502QTCJ">
    <property type="taxonomic scope" value="Eukaryota"/>
</dbReference>
<dbReference type="EMBL" id="CM002871">
    <property type="protein sequence ID" value="KFK38430.1"/>
    <property type="molecule type" value="Genomic_DNA"/>
</dbReference>
<organism evidence="1 2">
    <name type="scientific">Arabis alpina</name>
    <name type="common">Alpine rock-cress</name>
    <dbReference type="NCBI Taxonomy" id="50452"/>
    <lineage>
        <taxon>Eukaryota</taxon>
        <taxon>Viridiplantae</taxon>
        <taxon>Streptophyta</taxon>
        <taxon>Embryophyta</taxon>
        <taxon>Tracheophyta</taxon>
        <taxon>Spermatophyta</taxon>
        <taxon>Magnoliopsida</taxon>
        <taxon>eudicotyledons</taxon>
        <taxon>Gunneridae</taxon>
        <taxon>Pentapetalae</taxon>
        <taxon>rosids</taxon>
        <taxon>malvids</taxon>
        <taxon>Brassicales</taxon>
        <taxon>Brassicaceae</taxon>
        <taxon>Arabideae</taxon>
        <taxon>Arabis</taxon>
    </lineage>
</organism>
<accession>A0A087H8H8</accession>
<protein>
    <submittedName>
        <fullName evidence="1">Uncharacterized protein</fullName>
    </submittedName>
</protein>
<dbReference type="InterPro" id="IPR044160">
    <property type="entry name" value="TGD4-like"/>
</dbReference>
<gene>
    <name evidence="1" type="ordered locus">AALP_Aa3g112100</name>
</gene>
<dbReference type="GO" id="GO:1990052">
    <property type="term" value="P:ER to chloroplast lipid transport"/>
    <property type="evidence" value="ECO:0007669"/>
    <property type="project" value="InterPro"/>
</dbReference>
<dbReference type="AlphaFoldDB" id="A0A087H8H8"/>
<dbReference type="GO" id="GO:0070300">
    <property type="term" value="F:phosphatidic acid binding"/>
    <property type="evidence" value="ECO:0007669"/>
    <property type="project" value="InterPro"/>
</dbReference>
<dbReference type="PANTHER" id="PTHR34954">
    <property type="entry name" value="EXPRESSED PROTEIN"/>
    <property type="match status" value="1"/>
</dbReference>
<keyword evidence="2" id="KW-1185">Reference proteome</keyword>
<dbReference type="GO" id="GO:0009941">
    <property type="term" value="C:chloroplast envelope"/>
    <property type="evidence" value="ECO:0007669"/>
    <property type="project" value="TreeGrafter"/>
</dbReference>
<name>A0A087H8H8_ARAAL</name>
<dbReference type="Proteomes" id="UP000029120">
    <property type="component" value="Chromosome 3"/>
</dbReference>